<evidence type="ECO:0000256" key="1">
    <source>
        <dbReference type="ARBA" id="ARBA00009748"/>
    </source>
</evidence>
<accession>A0AAD3Y0F8</accession>
<proteinExistence type="inferred from homology"/>
<keyword evidence="2" id="KW-0813">Transport</keyword>
<feature type="domain" description="Bifunctional inhibitor/plant lipid transfer protein/seed storage helical" evidence="4">
    <location>
        <begin position="28"/>
        <end position="114"/>
    </location>
</feature>
<dbReference type="InterPro" id="IPR000528">
    <property type="entry name" value="Plant_nsLTP"/>
</dbReference>
<keyword evidence="3" id="KW-0732">Signal</keyword>
<comment type="similarity">
    <text evidence="1 2">Belongs to the plant LTP family.</text>
</comment>
<dbReference type="EMBL" id="BSYO01000024">
    <property type="protein sequence ID" value="GMH22546.1"/>
    <property type="molecule type" value="Genomic_DNA"/>
</dbReference>
<comment type="caution">
    <text evidence="5">The sequence shown here is derived from an EMBL/GenBank/DDBJ whole genome shotgun (WGS) entry which is preliminary data.</text>
</comment>
<dbReference type="Pfam" id="PF00234">
    <property type="entry name" value="Tryp_alpha_amyl"/>
    <property type="match status" value="1"/>
</dbReference>
<comment type="function">
    <text evidence="2">Plant non-specific lipid-transfer proteins transfer phospholipids as well as galactolipids across membranes. May play a role in wax or cutin deposition in the cell walls of expanding epidermal cells and certain secretory tissues.</text>
</comment>
<evidence type="ECO:0000256" key="3">
    <source>
        <dbReference type="SAM" id="SignalP"/>
    </source>
</evidence>
<protein>
    <recommendedName>
        <fullName evidence="2">Non-specific lipid-transfer protein</fullName>
    </recommendedName>
</protein>
<evidence type="ECO:0000313" key="6">
    <source>
        <dbReference type="Proteomes" id="UP001279734"/>
    </source>
</evidence>
<dbReference type="GO" id="GO:0006869">
    <property type="term" value="P:lipid transport"/>
    <property type="evidence" value="ECO:0007669"/>
    <property type="project" value="InterPro"/>
</dbReference>
<name>A0AAD3Y0F8_NEPGR</name>
<dbReference type="Gene3D" id="1.10.110.10">
    <property type="entry name" value="Plant lipid-transfer and hydrophobic proteins"/>
    <property type="match status" value="1"/>
</dbReference>
<reference evidence="5" key="1">
    <citation type="submission" date="2023-05" db="EMBL/GenBank/DDBJ databases">
        <title>Nepenthes gracilis genome sequencing.</title>
        <authorList>
            <person name="Fukushima K."/>
        </authorList>
    </citation>
    <scope>NUCLEOTIDE SEQUENCE</scope>
    <source>
        <strain evidence="5">SING2019-196</strain>
    </source>
</reference>
<feature type="signal peptide" evidence="3">
    <location>
        <begin position="1"/>
        <end position="23"/>
    </location>
</feature>
<dbReference type="Proteomes" id="UP001279734">
    <property type="component" value="Unassembled WGS sequence"/>
</dbReference>
<feature type="chain" id="PRO_5042175966" description="Non-specific lipid-transfer protein" evidence="3">
    <location>
        <begin position="24"/>
        <end position="116"/>
    </location>
</feature>
<evidence type="ECO:0000259" key="4">
    <source>
        <dbReference type="SMART" id="SM00499"/>
    </source>
</evidence>
<dbReference type="InterPro" id="IPR036312">
    <property type="entry name" value="Bifun_inhib/LTP/seed_sf"/>
</dbReference>
<dbReference type="SMART" id="SM00499">
    <property type="entry name" value="AAI"/>
    <property type="match status" value="1"/>
</dbReference>
<dbReference type="PANTHER" id="PTHR33076">
    <property type="entry name" value="NON-SPECIFIC LIPID-TRANSFER PROTEIN 2-RELATED"/>
    <property type="match status" value="1"/>
</dbReference>
<evidence type="ECO:0000256" key="2">
    <source>
        <dbReference type="RuleBase" id="RU000628"/>
    </source>
</evidence>
<dbReference type="SUPFAM" id="SSF47699">
    <property type="entry name" value="Bifunctional inhibitor/lipid-transfer protein/seed storage 2S albumin"/>
    <property type="match status" value="1"/>
</dbReference>
<organism evidence="5 6">
    <name type="scientific">Nepenthes gracilis</name>
    <name type="common">Slender pitcher plant</name>
    <dbReference type="NCBI Taxonomy" id="150966"/>
    <lineage>
        <taxon>Eukaryota</taxon>
        <taxon>Viridiplantae</taxon>
        <taxon>Streptophyta</taxon>
        <taxon>Embryophyta</taxon>
        <taxon>Tracheophyta</taxon>
        <taxon>Spermatophyta</taxon>
        <taxon>Magnoliopsida</taxon>
        <taxon>eudicotyledons</taxon>
        <taxon>Gunneridae</taxon>
        <taxon>Pentapetalae</taxon>
        <taxon>Caryophyllales</taxon>
        <taxon>Nepenthaceae</taxon>
        <taxon>Nepenthes</taxon>
    </lineage>
</organism>
<dbReference type="GO" id="GO:0008289">
    <property type="term" value="F:lipid binding"/>
    <property type="evidence" value="ECO:0007669"/>
    <property type="project" value="UniProtKB-KW"/>
</dbReference>
<dbReference type="PRINTS" id="PR00382">
    <property type="entry name" value="LIPIDTRNSFER"/>
</dbReference>
<gene>
    <name evidence="5" type="ORF">Nepgr_024389</name>
</gene>
<evidence type="ECO:0000313" key="5">
    <source>
        <dbReference type="EMBL" id="GMH22546.1"/>
    </source>
</evidence>
<dbReference type="AlphaFoldDB" id="A0AAD3Y0F8"/>
<sequence>MVTDKAQLVGALAVVLLLSSGAAAPPPCSLVVSELSSCLSFITKRSSEPSKPCCIGVGNMAAKAKTPADREAICRCAKAALVEVPDYDPRLISQLPQKCGASVKLPPIGPKTDCSK</sequence>
<keyword evidence="2" id="KW-0446">Lipid-binding</keyword>
<keyword evidence="6" id="KW-1185">Reference proteome</keyword>
<dbReference type="InterPro" id="IPR016140">
    <property type="entry name" value="Bifunc_inhib/LTP/seed_store"/>
</dbReference>
<dbReference type="CDD" id="cd01960">
    <property type="entry name" value="nsLTP1"/>
    <property type="match status" value="1"/>
</dbReference>